<dbReference type="Gene3D" id="1.10.10.10">
    <property type="entry name" value="Winged helix-like DNA-binding domain superfamily/Winged helix DNA-binding domain"/>
    <property type="match status" value="1"/>
</dbReference>
<dbReference type="InterPro" id="IPR011991">
    <property type="entry name" value="ArsR-like_HTH"/>
</dbReference>
<sequence length="122" mass="13928">LCGTIYYYKSEGLRPMLFQEPLNSILGQSSKVKILRFLIRSQAELNGTQIAKAVGLSHVKSNIALQELVAHGLITMRRVGRSCLYRLDQENIVIKKLLRPLFEKEYHLSDELKKITKGLKSE</sequence>
<dbReference type="EMBL" id="BARV01014949">
    <property type="protein sequence ID" value="GAI25090.1"/>
    <property type="molecule type" value="Genomic_DNA"/>
</dbReference>
<evidence type="ECO:0000259" key="1">
    <source>
        <dbReference type="PROSITE" id="PS50987"/>
    </source>
</evidence>
<name>X1NE63_9ZZZZ</name>
<reference evidence="2" key="1">
    <citation type="journal article" date="2014" name="Front. Microbiol.">
        <title>High frequency of phylogenetically diverse reductive dehalogenase-homologous genes in deep subseafloor sedimentary metagenomes.</title>
        <authorList>
            <person name="Kawai M."/>
            <person name="Futagami T."/>
            <person name="Toyoda A."/>
            <person name="Takaki Y."/>
            <person name="Nishi S."/>
            <person name="Hori S."/>
            <person name="Arai W."/>
            <person name="Tsubouchi T."/>
            <person name="Morono Y."/>
            <person name="Uchiyama I."/>
            <person name="Ito T."/>
            <person name="Fujiyama A."/>
            <person name="Inagaki F."/>
            <person name="Takami H."/>
        </authorList>
    </citation>
    <scope>NUCLEOTIDE SEQUENCE</scope>
    <source>
        <strain evidence="2">Expedition CK06-06</strain>
    </source>
</reference>
<dbReference type="InterPro" id="IPR036390">
    <property type="entry name" value="WH_DNA-bd_sf"/>
</dbReference>
<dbReference type="AlphaFoldDB" id="X1NE63"/>
<comment type="caution">
    <text evidence="2">The sequence shown here is derived from an EMBL/GenBank/DDBJ whole genome shotgun (WGS) entry which is preliminary data.</text>
</comment>
<feature type="domain" description="HTH arsR-type" evidence="1">
    <location>
        <begin position="13"/>
        <end position="109"/>
    </location>
</feature>
<dbReference type="SMART" id="SM00418">
    <property type="entry name" value="HTH_ARSR"/>
    <property type="match status" value="1"/>
</dbReference>
<organism evidence="2">
    <name type="scientific">marine sediment metagenome</name>
    <dbReference type="NCBI Taxonomy" id="412755"/>
    <lineage>
        <taxon>unclassified sequences</taxon>
        <taxon>metagenomes</taxon>
        <taxon>ecological metagenomes</taxon>
    </lineage>
</organism>
<evidence type="ECO:0000313" key="2">
    <source>
        <dbReference type="EMBL" id="GAI25090.1"/>
    </source>
</evidence>
<proteinExistence type="predicted"/>
<accession>X1NE63</accession>
<dbReference type="PROSITE" id="PS50987">
    <property type="entry name" value="HTH_ARSR_2"/>
    <property type="match status" value="1"/>
</dbReference>
<gene>
    <name evidence="2" type="ORF">S06H3_25922</name>
</gene>
<protein>
    <recommendedName>
        <fullName evidence="1">HTH arsR-type domain-containing protein</fullName>
    </recommendedName>
</protein>
<feature type="non-terminal residue" evidence="2">
    <location>
        <position position="1"/>
    </location>
</feature>
<dbReference type="GO" id="GO:0003700">
    <property type="term" value="F:DNA-binding transcription factor activity"/>
    <property type="evidence" value="ECO:0007669"/>
    <property type="project" value="InterPro"/>
</dbReference>
<dbReference type="SUPFAM" id="SSF46785">
    <property type="entry name" value="Winged helix' DNA-binding domain"/>
    <property type="match status" value="1"/>
</dbReference>
<dbReference type="CDD" id="cd00090">
    <property type="entry name" value="HTH_ARSR"/>
    <property type="match status" value="1"/>
</dbReference>
<dbReference type="InterPro" id="IPR036388">
    <property type="entry name" value="WH-like_DNA-bd_sf"/>
</dbReference>
<dbReference type="InterPro" id="IPR001845">
    <property type="entry name" value="HTH_ArsR_DNA-bd_dom"/>
</dbReference>